<dbReference type="AlphaFoldDB" id="A0A183V092"/>
<name>A0A183V092_TOXCA</name>
<sequence length="202" mass="21670">LGCTIVRGSPFMRSRFIYASAVCGIFHTTIGIVYLILGPHCRRTPEPTIIISKSLLTRLRSKLGNLDRSGSTLHTMSRQPELGDIRIDECVTQPCATTASSAQIRLCSAGGADAGVPYAVRTLQPSKDFEASASSSSISQPLTVRATIVQADAPLPLSVRYLNSSHGEPIKVDENVILNETVTATNGERIDESGTLIEREDG</sequence>
<keyword evidence="1" id="KW-1133">Transmembrane helix</keyword>
<proteinExistence type="predicted"/>
<keyword evidence="1" id="KW-0472">Membrane</keyword>
<evidence type="ECO:0000256" key="1">
    <source>
        <dbReference type="SAM" id="Phobius"/>
    </source>
</evidence>
<evidence type="ECO:0000313" key="2">
    <source>
        <dbReference type="Proteomes" id="UP000050794"/>
    </source>
</evidence>
<accession>A0A183V092</accession>
<evidence type="ECO:0000313" key="3">
    <source>
        <dbReference type="WBParaSite" id="TCNE_0001416201-mRNA-1"/>
    </source>
</evidence>
<reference evidence="3" key="1">
    <citation type="submission" date="2016-06" db="UniProtKB">
        <authorList>
            <consortium name="WormBaseParasite"/>
        </authorList>
    </citation>
    <scope>IDENTIFICATION</scope>
</reference>
<feature type="transmembrane region" description="Helical" evidence="1">
    <location>
        <begin position="16"/>
        <end position="37"/>
    </location>
</feature>
<organism evidence="2 3">
    <name type="scientific">Toxocara canis</name>
    <name type="common">Canine roundworm</name>
    <dbReference type="NCBI Taxonomy" id="6265"/>
    <lineage>
        <taxon>Eukaryota</taxon>
        <taxon>Metazoa</taxon>
        <taxon>Ecdysozoa</taxon>
        <taxon>Nematoda</taxon>
        <taxon>Chromadorea</taxon>
        <taxon>Rhabditida</taxon>
        <taxon>Spirurina</taxon>
        <taxon>Ascaridomorpha</taxon>
        <taxon>Ascaridoidea</taxon>
        <taxon>Toxocaridae</taxon>
        <taxon>Toxocara</taxon>
    </lineage>
</organism>
<keyword evidence="1" id="KW-0812">Transmembrane</keyword>
<dbReference type="WBParaSite" id="TCNE_0001416201-mRNA-1">
    <property type="protein sequence ID" value="TCNE_0001416201-mRNA-1"/>
    <property type="gene ID" value="TCNE_0001416201"/>
</dbReference>
<dbReference type="Proteomes" id="UP000050794">
    <property type="component" value="Unassembled WGS sequence"/>
</dbReference>
<keyword evidence="2" id="KW-1185">Reference proteome</keyword>
<protein>
    <submittedName>
        <fullName evidence="3">Cadherin domain-containing protein</fullName>
    </submittedName>
</protein>